<reference evidence="2 3" key="1">
    <citation type="submission" date="2020-04" db="EMBL/GenBank/DDBJ databases">
        <title>Genome-Wide Identification of 5-Methylcytosine Sites in Bacterial Genomes By High-Throughput Sequencing of MspJI Restriction Fragments.</title>
        <authorList>
            <person name="Wu V."/>
        </authorList>
    </citation>
    <scope>NUCLEOTIDE SEQUENCE [LARGE SCALE GENOMIC DNA]</scope>
    <source>
        <strain evidence="2 3">CCAP 1403/13f</strain>
    </source>
</reference>
<evidence type="ECO:0000313" key="2">
    <source>
        <dbReference type="EMBL" id="QJB46229.1"/>
    </source>
</evidence>
<proteinExistence type="predicted"/>
<dbReference type="Pfam" id="PF14252">
    <property type="entry name" value="DUF4347"/>
    <property type="match status" value="1"/>
</dbReference>
<feature type="domain" description="DUF4347" evidence="1">
    <location>
        <begin position="11"/>
        <end position="174"/>
    </location>
</feature>
<evidence type="ECO:0000259" key="1">
    <source>
        <dbReference type="Pfam" id="PF14252"/>
    </source>
</evidence>
<reference evidence="2 3" key="2">
    <citation type="submission" date="2020-04" db="EMBL/GenBank/DDBJ databases">
        <authorList>
            <person name="Fomenkov A."/>
            <person name="Anton B.P."/>
            <person name="Roberts R.J."/>
        </authorList>
    </citation>
    <scope>NUCLEOTIDE SEQUENCE [LARGE SCALE GENOMIC DNA]</scope>
    <source>
        <strain evidence="2 3">CCAP 1403/13f</strain>
    </source>
</reference>
<accession>A0A6H2C5J1</accession>
<dbReference type="Proteomes" id="UP000502433">
    <property type="component" value="Chromosome"/>
</dbReference>
<dbReference type="KEGG" id="dfs:HGD76_20650"/>
<organism evidence="2 3">
    <name type="scientific">Dolichospermum flos-aquae CCAP 1403/13F</name>
    <dbReference type="NCBI Taxonomy" id="315271"/>
    <lineage>
        <taxon>Bacteria</taxon>
        <taxon>Bacillati</taxon>
        <taxon>Cyanobacteriota</taxon>
        <taxon>Cyanophyceae</taxon>
        <taxon>Nostocales</taxon>
        <taxon>Aphanizomenonaceae</taxon>
        <taxon>Dolichospermum</taxon>
    </lineage>
</organism>
<dbReference type="AlphaFoldDB" id="A0A6H2C5J1"/>
<dbReference type="EMBL" id="CP051206">
    <property type="protein sequence ID" value="QJB46229.1"/>
    <property type="molecule type" value="Genomic_DNA"/>
</dbReference>
<evidence type="ECO:0000313" key="3">
    <source>
        <dbReference type="Proteomes" id="UP000502433"/>
    </source>
</evidence>
<dbReference type="RefSeq" id="WP_168696881.1">
    <property type="nucleotide sequence ID" value="NZ_CP051206.1"/>
</dbReference>
<sequence>MKSNNVTGKNILFVDSQVQNYQALVENVGADTQVFILNSHEDGIEQISNVLANYSDIDSVQIISHGGAGMVQLGNTVLNNENLQAYSAYLQGWRNSLTDNADILFYGCNVGEGELGVEFLQQLGDLTGADIAGSNDLTGNSVLGGDWDLEVVTGNIEAESVLAPEIRNNYQGVLAVFKVTNTNDSGSDSLRNAIETAATTTGPDVIDLRTINSGVYVNGNYYIDLQSSLPTLNTWNDIFFIGKNNVFISGVNKYQIISINGATVAGETHLIFFDKM</sequence>
<gene>
    <name evidence="2" type="ORF">HGD76_20650</name>
</gene>
<dbReference type="InterPro" id="IPR025592">
    <property type="entry name" value="DUF4347"/>
</dbReference>
<protein>
    <submittedName>
        <fullName evidence="2">DUF4347 domain-containing protein</fullName>
    </submittedName>
</protein>
<name>A0A6H2C5J1_DOLFA</name>